<name>A0A9X5GVY0_9FIRM</name>
<comment type="caution">
    <text evidence="1">The sequence shown here is derived from an EMBL/GenBank/DDBJ whole genome shotgun (WGS) entry which is preliminary data.</text>
</comment>
<dbReference type="AlphaFoldDB" id="A0A9X5GVY0"/>
<organism evidence="1 2">
    <name type="scientific">Parablautia muri</name>
    <dbReference type="NCBI Taxonomy" id="2320879"/>
    <lineage>
        <taxon>Bacteria</taxon>
        <taxon>Bacillati</taxon>
        <taxon>Bacillota</taxon>
        <taxon>Clostridia</taxon>
        <taxon>Lachnospirales</taxon>
        <taxon>Lachnospiraceae</taxon>
        <taxon>Parablautia</taxon>
    </lineage>
</organism>
<keyword evidence="2" id="KW-1185">Reference proteome</keyword>
<sequence>KINGNLGWKFWKSVTGTTKIVLPESFEELNIKITAANFAYVYHILRKHLTTSDENFLQGFDNGNTNYCNVIITKTNLQPGSFLANGVDYTRSSACSVYYR</sequence>
<dbReference type="Proteomes" id="UP001154420">
    <property type="component" value="Unassembled WGS sequence"/>
</dbReference>
<gene>
    <name evidence="1" type="ORF">D5281_24820</name>
</gene>
<accession>A0A9X5GVY0</accession>
<feature type="non-terminal residue" evidence="1">
    <location>
        <position position="1"/>
    </location>
</feature>
<dbReference type="EMBL" id="QZDT01000138">
    <property type="protein sequence ID" value="NBJ95637.1"/>
    <property type="molecule type" value="Genomic_DNA"/>
</dbReference>
<evidence type="ECO:0000313" key="2">
    <source>
        <dbReference type="Proteomes" id="UP001154420"/>
    </source>
</evidence>
<protein>
    <submittedName>
        <fullName evidence="1">Uncharacterized protein</fullName>
    </submittedName>
</protein>
<reference evidence="1" key="1">
    <citation type="submission" date="2018-09" db="EMBL/GenBank/DDBJ databases">
        <title>Murine metabolic-syndrome-specific gut microbial biobank.</title>
        <authorList>
            <person name="Liu C."/>
        </authorList>
    </citation>
    <scope>NUCLEOTIDE SEQUENCE</scope>
    <source>
        <strain evidence="1">D42-62</strain>
    </source>
</reference>
<dbReference type="RefSeq" id="WP_160562493.1">
    <property type="nucleotide sequence ID" value="NZ_QZDT01000138.1"/>
</dbReference>
<evidence type="ECO:0000313" key="1">
    <source>
        <dbReference type="EMBL" id="NBJ95637.1"/>
    </source>
</evidence>
<proteinExistence type="predicted"/>